<dbReference type="GO" id="GO:0005507">
    <property type="term" value="F:copper ion binding"/>
    <property type="evidence" value="ECO:0007669"/>
    <property type="project" value="InterPro"/>
</dbReference>
<gene>
    <name evidence="3" type="ORF">MEDL_40113</name>
</gene>
<reference evidence="3" key="1">
    <citation type="submission" date="2021-03" db="EMBL/GenBank/DDBJ databases">
        <authorList>
            <person name="Bekaert M."/>
        </authorList>
    </citation>
    <scope>NUCLEOTIDE SEQUENCE</scope>
</reference>
<dbReference type="OrthoDB" id="5379943at2759"/>
<protein>
    <recommendedName>
        <fullName evidence="2">Copper amine oxidase catalytic domain-containing protein</fullName>
    </recommendedName>
</protein>
<dbReference type="InterPro" id="IPR036460">
    <property type="entry name" value="Cu_amine_oxidase_C_sf"/>
</dbReference>
<keyword evidence="1" id="KW-0472">Membrane</keyword>
<dbReference type="Proteomes" id="UP000683360">
    <property type="component" value="Unassembled WGS sequence"/>
</dbReference>
<dbReference type="Gene3D" id="2.70.98.20">
    <property type="entry name" value="Copper amine oxidase, catalytic domain"/>
    <property type="match status" value="1"/>
</dbReference>
<feature type="transmembrane region" description="Helical" evidence="1">
    <location>
        <begin position="15"/>
        <end position="36"/>
    </location>
</feature>
<keyword evidence="1" id="KW-1133">Transmembrane helix</keyword>
<sequence>MTDPKSRRSLGRWRLAAIILAIVSLVLFICLIAILVTTHTRKKKITTCGSKEKGQYGHIDLKESDNPSVFHHLTSKEIEDQPNADRIQIENNRIPFAPYRPVTGPEHVRSIEMATVQVDRAGTMFEDVYDGKLFNCNSKCLMIRYITPVSSVQSGEDVKHGMSPIRGPQLFDLRFKNERIAYELSLQELSVFYAGYKPMQALANYLR</sequence>
<dbReference type="SUPFAM" id="SSF49998">
    <property type="entry name" value="Amine oxidase catalytic domain"/>
    <property type="match status" value="1"/>
</dbReference>
<evidence type="ECO:0000259" key="2">
    <source>
        <dbReference type="Pfam" id="PF01179"/>
    </source>
</evidence>
<dbReference type="InterPro" id="IPR015798">
    <property type="entry name" value="Cu_amine_oxidase_C"/>
</dbReference>
<evidence type="ECO:0000256" key="1">
    <source>
        <dbReference type="SAM" id="Phobius"/>
    </source>
</evidence>
<keyword evidence="4" id="KW-1185">Reference proteome</keyword>
<evidence type="ECO:0000313" key="4">
    <source>
        <dbReference type="Proteomes" id="UP000683360"/>
    </source>
</evidence>
<proteinExistence type="predicted"/>
<organism evidence="3 4">
    <name type="scientific">Mytilus edulis</name>
    <name type="common">Blue mussel</name>
    <dbReference type="NCBI Taxonomy" id="6550"/>
    <lineage>
        <taxon>Eukaryota</taxon>
        <taxon>Metazoa</taxon>
        <taxon>Spiralia</taxon>
        <taxon>Lophotrochozoa</taxon>
        <taxon>Mollusca</taxon>
        <taxon>Bivalvia</taxon>
        <taxon>Autobranchia</taxon>
        <taxon>Pteriomorphia</taxon>
        <taxon>Mytilida</taxon>
        <taxon>Mytiloidea</taxon>
        <taxon>Mytilidae</taxon>
        <taxon>Mytilinae</taxon>
        <taxon>Mytilus</taxon>
    </lineage>
</organism>
<dbReference type="GO" id="GO:0009308">
    <property type="term" value="P:amine metabolic process"/>
    <property type="evidence" value="ECO:0007669"/>
    <property type="project" value="InterPro"/>
</dbReference>
<dbReference type="Pfam" id="PF01179">
    <property type="entry name" value="Cu_amine_oxid"/>
    <property type="match status" value="1"/>
</dbReference>
<comment type="caution">
    <text evidence="3">The sequence shown here is derived from an EMBL/GenBank/DDBJ whole genome shotgun (WGS) entry which is preliminary data.</text>
</comment>
<dbReference type="EMBL" id="CAJPWZ010001948">
    <property type="protein sequence ID" value="CAG2227077.1"/>
    <property type="molecule type" value="Genomic_DNA"/>
</dbReference>
<dbReference type="GO" id="GO:0008131">
    <property type="term" value="F:primary methylamine oxidase activity"/>
    <property type="evidence" value="ECO:0007669"/>
    <property type="project" value="InterPro"/>
</dbReference>
<dbReference type="AlphaFoldDB" id="A0A8S3T9J3"/>
<feature type="domain" description="Copper amine oxidase catalytic" evidence="2">
    <location>
        <begin position="159"/>
        <end position="205"/>
    </location>
</feature>
<accession>A0A8S3T9J3</accession>
<evidence type="ECO:0000313" key="3">
    <source>
        <dbReference type="EMBL" id="CAG2227077.1"/>
    </source>
</evidence>
<name>A0A8S3T9J3_MYTED</name>
<dbReference type="GO" id="GO:0048038">
    <property type="term" value="F:quinone binding"/>
    <property type="evidence" value="ECO:0007669"/>
    <property type="project" value="InterPro"/>
</dbReference>
<keyword evidence="1" id="KW-0812">Transmembrane</keyword>